<dbReference type="SFLD" id="SFLDS00029">
    <property type="entry name" value="Radical_SAM"/>
    <property type="match status" value="1"/>
</dbReference>
<keyword evidence="2" id="KW-0949">S-adenosyl-L-methionine</keyword>
<feature type="domain" description="Radical SAM core" evidence="6">
    <location>
        <begin position="256"/>
        <end position="485"/>
    </location>
</feature>
<evidence type="ECO:0000256" key="5">
    <source>
        <dbReference type="ARBA" id="ARBA00023014"/>
    </source>
</evidence>
<dbReference type="InterPro" id="IPR023404">
    <property type="entry name" value="rSAM_horseshoe"/>
</dbReference>
<dbReference type="OrthoDB" id="9804952at2"/>
<dbReference type="CDD" id="cd01335">
    <property type="entry name" value="Radical_SAM"/>
    <property type="match status" value="1"/>
</dbReference>
<dbReference type="PROSITE" id="PS51918">
    <property type="entry name" value="RADICAL_SAM"/>
    <property type="match status" value="1"/>
</dbReference>
<evidence type="ECO:0000313" key="7">
    <source>
        <dbReference type="EMBL" id="TQF15115.1"/>
    </source>
</evidence>
<dbReference type="GO" id="GO:0046872">
    <property type="term" value="F:metal ion binding"/>
    <property type="evidence" value="ECO:0007669"/>
    <property type="project" value="UniProtKB-KW"/>
</dbReference>
<evidence type="ECO:0000256" key="3">
    <source>
        <dbReference type="ARBA" id="ARBA00022723"/>
    </source>
</evidence>
<dbReference type="InterPro" id="IPR058240">
    <property type="entry name" value="rSAM_sf"/>
</dbReference>
<dbReference type="GO" id="GO:0003824">
    <property type="term" value="F:catalytic activity"/>
    <property type="evidence" value="ECO:0007669"/>
    <property type="project" value="InterPro"/>
</dbReference>
<gene>
    <name evidence="7" type="ORF">FJV41_15310</name>
</gene>
<dbReference type="EMBL" id="VIFM01000051">
    <property type="protein sequence ID" value="TQF15115.1"/>
    <property type="molecule type" value="Genomic_DNA"/>
</dbReference>
<dbReference type="GO" id="GO:0005829">
    <property type="term" value="C:cytosol"/>
    <property type="evidence" value="ECO:0007669"/>
    <property type="project" value="TreeGrafter"/>
</dbReference>
<dbReference type="Gene3D" id="3.40.50.280">
    <property type="entry name" value="Cobalamin-binding domain"/>
    <property type="match status" value="1"/>
</dbReference>
<evidence type="ECO:0000256" key="1">
    <source>
        <dbReference type="ARBA" id="ARBA00001966"/>
    </source>
</evidence>
<dbReference type="SMART" id="SM00729">
    <property type="entry name" value="Elp3"/>
    <property type="match status" value="1"/>
</dbReference>
<dbReference type="GO" id="GO:0051536">
    <property type="term" value="F:iron-sulfur cluster binding"/>
    <property type="evidence" value="ECO:0007669"/>
    <property type="project" value="UniProtKB-KW"/>
</dbReference>
<dbReference type="Gene3D" id="3.80.30.20">
    <property type="entry name" value="tm_1862 like domain"/>
    <property type="match status" value="1"/>
</dbReference>
<name>A0A540X1H3_9BACT</name>
<dbReference type="Proteomes" id="UP000315369">
    <property type="component" value="Unassembled WGS sequence"/>
</dbReference>
<dbReference type="Pfam" id="PF04055">
    <property type="entry name" value="Radical_SAM"/>
    <property type="match status" value="1"/>
</dbReference>
<keyword evidence="3" id="KW-0479">Metal-binding</keyword>
<evidence type="ECO:0000256" key="4">
    <source>
        <dbReference type="ARBA" id="ARBA00023004"/>
    </source>
</evidence>
<keyword evidence="8" id="KW-1185">Reference proteome</keyword>
<evidence type="ECO:0000313" key="8">
    <source>
        <dbReference type="Proteomes" id="UP000315369"/>
    </source>
</evidence>
<keyword evidence="5" id="KW-0411">Iron-sulfur</keyword>
<proteinExistence type="predicted"/>
<dbReference type="SFLD" id="SFLDG01082">
    <property type="entry name" value="B12-binding_domain_containing"/>
    <property type="match status" value="1"/>
</dbReference>
<accession>A0A540X1H3</accession>
<keyword evidence="4" id="KW-0408">Iron</keyword>
<organism evidence="7 8">
    <name type="scientific">Myxococcus llanfairpwllgwyngyllgogerychwyrndrobwllllantysiliogogogochensis</name>
    <dbReference type="NCBI Taxonomy" id="2590453"/>
    <lineage>
        <taxon>Bacteria</taxon>
        <taxon>Pseudomonadati</taxon>
        <taxon>Myxococcota</taxon>
        <taxon>Myxococcia</taxon>
        <taxon>Myxococcales</taxon>
        <taxon>Cystobacterineae</taxon>
        <taxon>Myxococcaceae</taxon>
        <taxon>Myxococcus</taxon>
    </lineage>
</organism>
<reference evidence="7 8" key="1">
    <citation type="submission" date="2019-06" db="EMBL/GenBank/DDBJ databases">
        <authorList>
            <person name="Livingstone P."/>
            <person name="Whitworth D."/>
        </authorList>
    </citation>
    <scope>NUCLEOTIDE SEQUENCE [LARGE SCALE GENOMIC DNA]</scope>
    <source>
        <strain evidence="7 8">AM401</strain>
    </source>
</reference>
<sequence length="544" mass="60938">MSRALLIVPHFWDPICVPLGVSALKAYAERFGHEVSLFDFNTVPEVFSVQRAYFDELERQFPEWRRWNAERNATDLLAMHQIVYLYGRARPDYRELVAEVLNVTAAPLDTVVPRLKTAPFDALFAKLYARVGSIFQNLVETTRPEVIGCSLFNSTWAATLFLLRRAKALMKGGRTVVGGPGPIMGIASSAAEVAAFHSAHDFIDYYVIGEGEKHFVSILDQPDLPPGILGGEVARLRAGGPRQDFQLAELPDPDYGHLEVSRYLQLSAASSRGCPFECSFCAETVFWKGYRKLPTDRLADQMVMLSQRYRKDSFYLCDSLSNPILDGLSQALIQRGAKLHFDCYVRADRTCLDAEKAARWRDAGLFRARLGLESASQRILDEMVKKTDPPTMARALKALSDAGVRTSTLWIAGYPGETLSEFNDTLTFLRENRTNIYDADAWLFQYHPKGLAGSSTRLKDSGASRPRFGSELSKLTRVEASMVDDGLSPGDRLERLERFVATMQELEIPNPYSLTQWRSADARWEALGHEARWSVLGGGVEATR</sequence>
<dbReference type="PANTHER" id="PTHR43409">
    <property type="entry name" value="ANAEROBIC MAGNESIUM-PROTOPORPHYRIN IX MONOMETHYL ESTER CYCLASE-RELATED"/>
    <property type="match status" value="1"/>
</dbReference>
<dbReference type="InterPro" id="IPR006638">
    <property type="entry name" value="Elp3/MiaA/NifB-like_rSAM"/>
</dbReference>
<dbReference type="InterPro" id="IPR051198">
    <property type="entry name" value="BchE-like"/>
</dbReference>
<dbReference type="SUPFAM" id="SSF102114">
    <property type="entry name" value="Radical SAM enzymes"/>
    <property type="match status" value="1"/>
</dbReference>
<dbReference type="AlphaFoldDB" id="A0A540X1H3"/>
<evidence type="ECO:0000256" key="2">
    <source>
        <dbReference type="ARBA" id="ARBA00022691"/>
    </source>
</evidence>
<evidence type="ECO:0000259" key="6">
    <source>
        <dbReference type="PROSITE" id="PS51918"/>
    </source>
</evidence>
<comment type="cofactor">
    <cofactor evidence="1">
        <name>[4Fe-4S] cluster</name>
        <dbReference type="ChEBI" id="CHEBI:49883"/>
    </cofactor>
</comment>
<protein>
    <submittedName>
        <fullName evidence="7">B12-binding domain-containing radical SAM protein</fullName>
    </submittedName>
</protein>
<comment type="caution">
    <text evidence="7">The sequence shown here is derived from an EMBL/GenBank/DDBJ whole genome shotgun (WGS) entry which is preliminary data.</text>
</comment>
<dbReference type="InterPro" id="IPR007197">
    <property type="entry name" value="rSAM"/>
</dbReference>
<dbReference type="RefSeq" id="WP_141643219.1">
    <property type="nucleotide sequence ID" value="NZ_VIFM01000051.1"/>
</dbReference>
<dbReference type="PANTHER" id="PTHR43409:SF7">
    <property type="entry name" value="BLL1977 PROTEIN"/>
    <property type="match status" value="1"/>
</dbReference>